<evidence type="ECO:0000313" key="4">
    <source>
        <dbReference type="Proteomes" id="UP000295157"/>
    </source>
</evidence>
<dbReference type="Pfam" id="PF01266">
    <property type="entry name" value="DAO"/>
    <property type="match status" value="1"/>
</dbReference>
<dbReference type="InterPro" id="IPR036188">
    <property type="entry name" value="FAD/NAD-bd_sf"/>
</dbReference>
<dbReference type="Gene3D" id="3.30.9.10">
    <property type="entry name" value="D-Amino Acid Oxidase, subunit A, domain 2"/>
    <property type="match status" value="1"/>
</dbReference>
<dbReference type="PANTHER" id="PTHR13847:SF287">
    <property type="entry name" value="FAD-DEPENDENT OXIDOREDUCTASE DOMAIN-CONTAINING PROTEIN 1"/>
    <property type="match status" value="1"/>
</dbReference>
<dbReference type="GO" id="GO:0016491">
    <property type="term" value="F:oxidoreductase activity"/>
    <property type="evidence" value="ECO:0007669"/>
    <property type="project" value="UniProtKB-KW"/>
</dbReference>
<proteinExistence type="predicted"/>
<dbReference type="SUPFAM" id="SSF51905">
    <property type="entry name" value="FAD/NAD(P)-binding domain"/>
    <property type="match status" value="1"/>
</dbReference>
<dbReference type="Proteomes" id="UP000295157">
    <property type="component" value="Unassembled WGS sequence"/>
</dbReference>
<dbReference type="RefSeq" id="WP_132331235.1">
    <property type="nucleotide sequence ID" value="NZ_SMJZ01000018.1"/>
</dbReference>
<comment type="caution">
    <text evidence="3">The sequence shown here is derived from an EMBL/GenBank/DDBJ whole genome shotgun (WGS) entry which is preliminary data.</text>
</comment>
<sequence length="436" mass="46499">MVTITADVVVVGAGVIGSSTALELARAGFRVVVVDRLGGPGQGSTSASSAVVRFNYSTFPGVAAAWEARHCWESWPDHLGFVDRAGMARFWRTGMVFLDVDAAPKERVVPLFDRAGIPYETWDASLLAERIPGLDVGRFWPPKRLDDDGFWADPTEQLGALWTPDAGWVDDPTLAAVNLADAAGHAGARFVYDSQVTAVRRTGGRVAGVALANGEQVDAPIVVNAAGPWSSAFNQMAGVGDDFAITTRPMRQEVHFVAAPPNFNHGDRPGPVIADLDLGTYLRGAPGNGLYVGGTEPECDPMQWLDDPDEANLRPTVALFDAQVTRAARRFPNLSVPARPSGIAGVYDVSTDWTPLYDRTSLDGFYVAIGTSGNQFKNAPVAGRFMAAIVAAVENGHDHDSHPVQYRGEHTGLTVDLGAFSRRRTVNADSTGTVIG</sequence>
<dbReference type="InterPro" id="IPR006076">
    <property type="entry name" value="FAD-dep_OxRdtase"/>
</dbReference>
<name>A0A4R4NQF0_9ACTN</name>
<dbReference type="PANTHER" id="PTHR13847">
    <property type="entry name" value="SARCOSINE DEHYDROGENASE-RELATED"/>
    <property type="match status" value="1"/>
</dbReference>
<keyword evidence="4" id="KW-1185">Reference proteome</keyword>
<evidence type="ECO:0000259" key="2">
    <source>
        <dbReference type="Pfam" id="PF01266"/>
    </source>
</evidence>
<dbReference type="AlphaFoldDB" id="A0A4R4NQF0"/>
<reference evidence="3 4" key="1">
    <citation type="submission" date="2019-02" db="EMBL/GenBank/DDBJ databases">
        <title>Draft genome sequences of novel Actinobacteria.</title>
        <authorList>
            <person name="Sahin N."/>
            <person name="Ay H."/>
            <person name="Saygin H."/>
        </authorList>
    </citation>
    <scope>NUCLEOTIDE SEQUENCE [LARGE SCALE GENOMIC DNA]</scope>
    <source>
        <strain evidence="3 4">KC201</strain>
    </source>
</reference>
<keyword evidence="1" id="KW-0560">Oxidoreductase</keyword>
<evidence type="ECO:0000313" key="3">
    <source>
        <dbReference type="EMBL" id="TDC09362.1"/>
    </source>
</evidence>
<protein>
    <submittedName>
        <fullName evidence="3">FAD-binding oxidoreductase</fullName>
    </submittedName>
</protein>
<dbReference type="OrthoDB" id="9806452at2"/>
<dbReference type="GO" id="GO:0005737">
    <property type="term" value="C:cytoplasm"/>
    <property type="evidence" value="ECO:0007669"/>
    <property type="project" value="TreeGrafter"/>
</dbReference>
<organism evidence="3 4">
    <name type="scientific">Nonomuraea longispora</name>
    <dbReference type="NCBI Taxonomy" id="1848320"/>
    <lineage>
        <taxon>Bacteria</taxon>
        <taxon>Bacillati</taxon>
        <taxon>Actinomycetota</taxon>
        <taxon>Actinomycetes</taxon>
        <taxon>Streptosporangiales</taxon>
        <taxon>Streptosporangiaceae</taxon>
        <taxon>Nonomuraea</taxon>
    </lineage>
</organism>
<dbReference type="Gene3D" id="3.50.50.60">
    <property type="entry name" value="FAD/NAD(P)-binding domain"/>
    <property type="match status" value="1"/>
</dbReference>
<dbReference type="EMBL" id="SMJZ01000018">
    <property type="protein sequence ID" value="TDC09362.1"/>
    <property type="molecule type" value="Genomic_DNA"/>
</dbReference>
<feature type="domain" description="FAD dependent oxidoreductase" evidence="2">
    <location>
        <begin position="7"/>
        <end position="388"/>
    </location>
</feature>
<gene>
    <name evidence="3" type="ORF">E1267_07730</name>
</gene>
<evidence type="ECO:0000256" key="1">
    <source>
        <dbReference type="ARBA" id="ARBA00023002"/>
    </source>
</evidence>
<accession>A0A4R4NQF0</accession>